<organism evidence="1 2">
    <name type="scientific">Peribacillus simplex</name>
    <dbReference type="NCBI Taxonomy" id="1478"/>
    <lineage>
        <taxon>Bacteria</taxon>
        <taxon>Bacillati</taxon>
        <taxon>Bacillota</taxon>
        <taxon>Bacilli</taxon>
        <taxon>Bacillales</taxon>
        <taxon>Bacillaceae</taxon>
        <taxon>Peribacillus</taxon>
    </lineage>
</organism>
<dbReference type="EMBL" id="CCXW01000002">
    <property type="protein sequence ID" value="CEG24636.1"/>
    <property type="molecule type" value="Genomic_DNA"/>
</dbReference>
<reference evidence="1 2" key="1">
    <citation type="journal article" date="2014" name="Genome Announc.">
        <title>Genome Sequence of Bacillus simplex Strain P558, Isolated from a Human Fecal Sample.</title>
        <authorList>
            <person name="Croce O."/>
            <person name="Hugon P."/>
            <person name="Lagier J.C."/>
            <person name="Bibi F."/>
            <person name="Robert C."/>
            <person name="Azhar E.I."/>
            <person name="Raoult D."/>
            <person name="Fournier P.E."/>
        </authorList>
    </citation>
    <scope>NUCLEOTIDE SEQUENCE [LARGE SCALE GENOMIC DNA]</scope>
    <source>
        <strain evidence="1 2">P558</strain>
    </source>
</reference>
<name>A0AAN2PBF9_9BACI</name>
<dbReference type="AlphaFoldDB" id="A0AAN2PBF9"/>
<comment type="caution">
    <text evidence="1">The sequence shown here is derived from an EMBL/GenBank/DDBJ whole genome shotgun (WGS) entry which is preliminary data.</text>
</comment>
<accession>A0AAN2PBF9</accession>
<gene>
    <name evidence="1" type="ORF">BN1180_05457</name>
</gene>
<keyword evidence="2" id="KW-1185">Reference proteome</keyword>
<sequence length="78" mass="9539">MLGLLINDKEKMELEYLLKREMDEILFDLQDDRIDHIVKRAINEKYNILFRLFKRVSTEEEILMYMKGKSNLTKWNQS</sequence>
<dbReference type="RefSeq" id="WP_072273924.1">
    <property type="nucleotide sequence ID" value="NZ_CCXW01000002.1"/>
</dbReference>
<proteinExistence type="predicted"/>
<protein>
    <submittedName>
        <fullName evidence="1">Uncharacterized protein</fullName>
    </submittedName>
</protein>
<evidence type="ECO:0000313" key="1">
    <source>
        <dbReference type="EMBL" id="CEG24636.1"/>
    </source>
</evidence>
<dbReference type="Proteomes" id="UP000182110">
    <property type="component" value="Unassembled WGS sequence"/>
</dbReference>
<evidence type="ECO:0000313" key="2">
    <source>
        <dbReference type="Proteomes" id="UP000182110"/>
    </source>
</evidence>